<evidence type="ECO:0000313" key="3">
    <source>
        <dbReference type="EMBL" id="OQE21946.1"/>
    </source>
</evidence>
<dbReference type="InterPro" id="IPR002347">
    <property type="entry name" value="SDR_fam"/>
</dbReference>
<dbReference type="SUPFAM" id="SSF51735">
    <property type="entry name" value="NAD(P)-binding Rossmann-fold domains"/>
    <property type="match status" value="1"/>
</dbReference>
<dbReference type="PRINTS" id="PR00081">
    <property type="entry name" value="GDHRDH"/>
</dbReference>
<proteinExistence type="inferred from homology"/>
<protein>
    <submittedName>
        <fullName evidence="3">Uncharacterized protein</fullName>
    </submittedName>
</protein>
<evidence type="ECO:0000313" key="4">
    <source>
        <dbReference type="Proteomes" id="UP000191285"/>
    </source>
</evidence>
<dbReference type="OrthoDB" id="1274115at2759"/>
<sequence>MLESSTVWFVTGCSSGVGRSLVSTVYEAGHRVIATARNVASLSYIPDESNVLKLKLDGPVFITQEAARIFRETNPPSQGGTIIQISSIGGLITFPGSAFYHASKFALGGFTESFAKEMNPNWIINLMVVAPGGIQTSFGSNVQFTTRHPEYNTPASPLNQLLSYMTDTEVQMTFATPDSCARTVFDVVIGKDQRPLPRRLLIGAETISLMEADIKKTVDEMQSWKAETHRCSAKSDHGETIGETM</sequence>
<dbReference type="InterPro" id="IPR036291">
    <property type="entry name" value="NAD(P)-bd_dom_sf"/>
</dbReference>
<accession>A0A1V6T6Y0</accession>
<keyword evidence="2" id="KW-0560">Oxidoreductase</keyword>
<dbReference type="PANTHER" id="PTHR43976">
    <property type="entry name" value="SHORT CHAIN DEHYDROGENASE"/>
    <property type="match status" value="1"/>
</dbReference>
<evidence type="ECO:0000256" key="2">
    <source>
        <dbReference type="ARBA" id="ARBA00023002"/>
    </source>
</evidence>
<dbReference type="GO" id="GO:0016491">
    <property type="term" value="F:oxidoreductase activity"/>
    <property type="evidence" value="ECO:0007669"/>
    <property type="project" value="UniProtKB-KW"/>
</dbReference>
<keyword evidence="4" id="KW-1185">Reference proteome</keyword>
<dbReference type="PANTHER" id="PTHR43976:SF16">
    <property type="entry name" value="SHORT-CHAIN DEHYDROGENASE_REDUCTASE FAMILY PROTEIN"/>
    <property type="match status" value="1"/>
</dbReference>
<dbReference type="Pfam" id="PF00106">
    <property type="entry name" value="adh_short"/>
    <property type="match status" value="1"/>
</dbReference>
<name>A0A1V6T6Y0_9EURO</name>
<dbReference type="STRING" id="303698.A0A1V6T6Y0"/>
<gene>
    <name evidence="3" type="ORF">PENSTE_c011G06236</name>
</gene>
<dbReference type="EMBL" id="MLKD01000011">
    <property type="protein sequence ID" value="OQE21946.1"/>
    <property type="molecule type" value="Genomic_DNA"/>
</dbReference>
<reference evidence="4" key="1">
    <citation type="journal article" date="2017" name="Nat. Microbiol.">
        <title>Global analysis of biosynthetic gene clusters reveals vast potential of secondary metabolite production in Penicillium species.</title>
        <authorList>
            <person name="Nielsen J.C."/>
            <person name="Grijseels S."/>
            <person name="Prigent S."/>
            <person name="Ji B."/>
            <person name="Dainat J."/>
            <person name="Nielsen K.F."/>
            <person name="Frisvad J.C."/>
            <person name="Workman M."/>
            <person name="Nielsen J."/>
        </authorList>
    </citation>
    <scope>NUCLEOTIDE SEQUENCE [LARGE SCALE GENOMIC DNA]</scope>
    <source>
        <strain evidence="4">IBT 24891</strain>
    </source>
</reference>
<dbReference type="Proteomes" id="UP000191285">
    <property type="component" value="Unassembled WGS sequence"/>
</dbReference>
<organism evidence="3 4">
    <name type="scientific">Penicillium steckii</name>
    <dbReference type="NCBI Taxonomy" id="303698"/>
    <lineage>
        <taxon>Eukaryota</taxon>
        <taxon>Fungi</taxon>
        <taxon>Dikarya</taxon>
        <taxon>Ascomycota</taxon>
        <taxon>Pezizomycotina</taxon>
        <taxon>Eurotiomycetes</taxon>
        <taxon>Eurotiomycetidae</taxon>
        <taxon>Eurotiales</taxon>
        <taxon>Aspergillaceae</taxon>
        <taxon>Penicillium</taxon>
    </lineage>
</organism>
<dbReference type="AlphaFoldDB" id="A0A1V6T6Y0"/>
<dbReference type="Gene3D" id="3.40.50.720">
    <property type="entry name" value="NAD(P)-binding Rossmann-like Domain"/>
    <property type="match status" value="2"/>
</dbReference>
<dbReference type="InterPro" id="IPR051911">
    <property type="entry name" value="SDR_oxidoreductase"/>
</dbReference>
<comment type="caution">
    <text evidence="3">The sequence shown here is derived from an EMBL/GenBank/DDBJ whole genome shotgun (WGS) entry which is preliminary data.</text>
</comment>
<comment type="similarity">
    <text evidence="1">Belongs to the short-chain dehydrogenases/reductases (SDR) family.</text>
</comment>
<evidence type="ECO:0000256" key="1">
    <source>
        <dbReference type="ARBA" id="ARBA00006484"/>
    </source>
</evidence>